<keyword evidence="7" id="KW-0645">Protease</keyword>
<dbReference type="GO" id="GO:0008233">
    <property type="term" value="F:peptidase activity"/>
    <property type="evidence" value="ECO:0007669"/>
    <property type="project" value="UniProtKB-KW"/>
</dbReference>
<keyword evidence="2 5" id="KW-0812">Transmembrane</keyword>
<evidence type="ECO:0000256" key="3">
    <source>
        <dbReference type="ARBA" id="ARBA00022989"/>
    </source>
</evidence>
<evidence type="ECO:0000256" key="1">
    <source>
        <dbReference type="ARBA" id="ARBA00004141"/>
    </source>
</evidence>
<dbReference type="PANTHER" id="PTHR43731">
    <property type="entry name" value="RHOMBOID PROTEASE"/>
    <property type="match status" value="1"/>
</dbReference>
<reference evidence="7 8" key="1">
    <citation type="submission" date="2023-07" db="EMBL/GenBank/DDBJ databases">
        <title>The novel representative of Negativicutes class, Anaeroselena agilis gen. nov. sp. nov.</title>
        <authorList>
            <person name="Prokofeva M.I."/>
            <person name="Elcheninov A.G."/>
            <person name="Klyukina A."/>
            <person name="Kublanov I.V."/>
            <person name="Frolov E.N."/>
            <person name="Podosokorskaya O.A."/>
        </authorList>
    </citation>
    <scope>NUCLEOTIDE SEQUENCE [LARGE SCALE GENOMIC DNA]</scope>
    <source>
        <strain evidence="7 8">4137-cl</strain>
    </source>
</reference>
<feature type="domain" description="Peptidase S54 rhomboid" evidence="6">
    <location>
        <begin position="68"/>
        <end position="216"/>
    </location>
</feature>
<feature type="transmembrane region" description="Helical" evidence="5">
    <location>
        <begin position="188"/>
        <end position="214"/>
    </location>
</feature>
<accession>A0ABU3NUA9</accession>
<dbReference type="SUPFAM" id="SSF144091">
    <property type="entry name" value="Rhomboid-like"/>
    <property type="match status" value="1"/>
</dbReference>
<evidence type="ECO:0000256" key="4">
    <source>
        <dbReference type="ARBA" id="ARBA00023136"/>
    </source>
</evidence>
<keyword evidence="3 5" id="KW-1133">Transmembrane helix</keyword>
<evidence type="ECO:0000256" key="2">
    <source>
        <dbReference type="ARBA" id="ARBA00022692"/>
    </source>
</evidence>
<keyword evidence="4 5" id="KW-0472">Membrane</keyword>
<evidence type="ECO:0000256" key="5">
    <source>
        <dbReference type="SAM" id="Phobius"/>
    </source>
</evidence>
<dbReference type="Gene3D" id="1.20.1540.10">
    <property type="entry name" value="Rhomboid-like"/>
    <property type="match status" value="1"/>
</dbReference>
<dbReference type="InterPro" id="IPR050925">
    <property type="entry name" value="Rhomboid_protease_S54"/>
</dbReference>
<proteinExistence type="predicted"/>
<comment type="subcellular location">
    <subcellularLocation>
        <location evidence="1">Membrane</location>
        <topology evidence="1">Multi-pass membrane protein</topology>
    </subcellularLocation>
</comment>
<name>A0ABU3NUA9_9FIRM</name>
<dbReference type="InterPro" id="IPR035952">
    <property type="entry name" value="Rhomboid-like_sf"/>
</dbReference>
<keyword evidence="7" id="KW-0378">Hydrolase</keyword>
<protein>
    <submittedName>
        <fullName evidence="7">Rhomboid family intramembrane serine protease</fullName>
        <ecNumber evidence="7">3.4.21.-</ecNumber>
    </submittedName>
</protein>
<evidence type="ECO:0000259" key="6">
    <source>
        <dbReference type="Pfam" id="PF01694"/>
    </source>
</evidence>
<dbReference type="EMBL" id="JAUOZS010000001">
    <property type="protein sequence ID" value="MDT8900010.1"/>
    <property type="molecule type" value="Genomic_DNA"/>
</dbReference>
<dbReference type="Pfam" id="PF01694">
    <property type="entry name" value="Rhomboid"/>
    <property type="match status" value="1"/>
</dbReference>
<feature type="transmembrane region" description="Helical" evidence="5">
    <location>
        <begin position="12"/>
        <end position="29"/>
    </location>
</feature>
<comment type="caution">
    <text evidence="7">The sequence shown here is derived from an EMBL/GenBank/DDBJ whole genome shotgun (WGS) entry which is preliminary data.</text>
</comment>
<dbReference type="GO" id="GO:0006508">
    <property type="term" value="P:proteolysis"/>
    <property type="evidence" value="ECO:0007669"/>
    <property type="project" value="UniProtKB-KW"/>
</dbReference>
<feature type="transmembrane region" description="Helical" evidence="5">
    <location>
        <begin position="130"/>
        <end position="149"/>
    </location>
</feature>
<evidence type="ECO:0000313" key="7">
    <source>
        <dbReference type="EMBL" id="MDT8900010.1"/>
    </source>
</evidence>
<feature type="transmembrane region" description="Helical" evidence="5">
    <location>
        <begin position="161"/>
        <end position="182"/>
    </location>
</feature>
<keyword evidence="8" id="KW-1185">Reference proteome</keyword>
<sequence length="219" mass="24292">MFPLRDNIPSRSRPLVTVALIVANFYFFYQELILGEAALGGFIKTWGLVPADFIARFAREPFQYATYLPLVSNLFLHGGWMHILGNMWYLWIFGDNIEDCLGKIRFFLFYVLCGVIANAAQIIVDPGSTIPTIGASGAISGVLGGYLMLFPRARIATLIPLFPIFPILQIPALLFLPLWFFIQLQQGALALFTAGAGIAWWAHIGGFAAGFLLVRIFKA</sequence>
<gene>
    <name evidence="7" type="ORF">Q4T40_02015</name>
</gene>
<dbReference type="EC" id="3.4.21.-" evidence="7"/>
<feature type="transmembrane region" description="Helical" evidence="5">
    <location>
        <begin position="106"/>
        <end position="124"/>
    </location>
</feature>
<dbReference type="InterPro" id="IPR022764">
    <property type="entry name" value="Peptidase_S54_rhomboid_dom"/>
</dbReference>
<dbReference type="Proteomes" id="UP001254848">
    <property type="component" value="Unassembled WGS sequence"/>
</dbReference>
<dbReference type="RefSeq" id="WP_413778572.1">
    <property type="nucleotide sequence ID" value="NZ_JAUOZS010000001.1"/>
</dbReference>
<dbReference type="PANTHER" id="PTHR43731:SF26">
    <property type="entry name" value="RHOMBOID-LIKE PROTEIN 10, CHLOROPLASTIC"/>
    <property type="match status" value="1"/>
</dbReference>
<evidence type="ECO:0000313" key="8">
    <source>
        <dbReference type="Proteomes" id="UP001254848"/>
    </source>
</evidence>
<feature type="transmembrane region" description="Helical" evidence="5">
    <location>
        <begin position="74"/>
        <end position="94"/>
    </location>
</feature>
<organism evidence="7 8">
    <name type="scientific">Anaeroselena agilis</name>
    <dbReference type="NCBI Taxonomy" id="3063788"/>
    <lineage>
        <taxon>Bacteria</taxon>
        <taxon>Bacillati</taxon>
        <taxon>Bacillota</taxon>
        <taxon>Negativicutes</taxon>
        <taxon>Acetonemataceae</taxon>
        <taxon>Anaeroselena</taxon>
    </lineage>
</organism>